<keyword evidence="3" id="KW-1185">Reference proteome</keyword>
<feature type="compositionally biased region" description="Polar residues" evidence="1">
    <location>
        <begin position="363"/>
        <end position="390"/>
    </location>
</feature>
<evidence type="ECO:0000256" key="1">
    <source>
        <dbReference type="SAM" id="MobiDB-lite"/>
    </source>
</evidence>
<evidence type="ECO:0000313" key="2">
    <source>
        <dbReference type="EMBL" id="GFY28004.1"/>
    </source>
</evidence>
<comment type="caution">
    <text evidence="2">The sequence shown here is derived from an EMBL/GenBank/DDBJ whole genome shotgun (WGS) entry which is preliminary data.</text>
</comment>
<dbReference type="EMBL" id="BMAU01021382">
    <property type="protein sequence ID" value="GFY28004.1"/>
    <property type="molecule type" value="Genomic_DNA"/>
</dbReference>
<accession>A0A8X6W4U8</accession>
<dbReference type="AlphaFoldDB" id="A0A8X6W4U8"/>
<proteinExistence type="predicted"/>
<protein>
    <submittedName>
        <fullName evidence="2">Uncharacterized protein</fullName>
    </submittedName>
</protein>
<name>A0A8X6W4U8_TRICX</name>
<dbReference type="Proteomes" id="UP000887159">
    <property type="component" value="Unassembled WGS sequence"/>
</dbReference>
<organism evidence="2 3">
    <name type="scientific">Trichonephila clavipes</name>
    <name type="common">Golden silk orbweaver</name>
    <name type="synonym">Nephila clavipes</name>
    <dbReference type="NCBI Taxonomy" id="2585209"/>
    <lineage>
        <taxon>Eukaryota</taxon>
        <taxon>Metazoa</taxon>
        <taxon>Ecdysozoa</taxon>
        <taxon>Arthropoda</taxon>
        <taxon>Chelicerata</taxon>
        <taxon>Arachnida</taxon>
        <taxon>Araneae</taxon>
        <taxon>Araneomorphae</taxon>
        <taxon>Entelegynae</taxon>
        <taxon>Araneoidea</taxon>
        <taxon>Nephilidae</taxon>
        <taxon>Trichonephila</taxon>
    </lineage>
</organism>
<evidence type="ECO:0000313" key="3">
    <source>
        <dbReference type="Proteomes" id="UP000887159"/>
    </source>
</evidence>
<reference evidence="2" key="1">
    <citation type="submission" date="2020-08" db="EMBL/GenBank/DDBJ databases">
        <title>Multicomponent nature underlies the extraordinary mechanical properties of spider dragline silk.</title>
        <authorList>
            <person name="Kono N."/>
            <person name="Nakamura H."/>
            <person name="Mori M."/>
            <person name="Yoshida Y."/>
            <person name="Ohtoshi R."/>
            <person name="Malay A.D."/>
            <person name="Moran D.A.P."/>
            <person name="Tomita M."/>
            <person name="Numata K."/>
            <person name="Arakawa K."/>
        </authorList>
    </citation>
    <scope>NUCLEOTIDE SEQUENCE</scope>
</reference>
<sequence>MVKTDSSDHSLNFGTFCKFLRRVVPSPSTVKHKRQLPPDGCLKPLPEVCPIASSNKIIIIKVPGELKKPGELQYRLASVDPSLSETEFSLDKIIDKLINGSSQESQKPTSDKFKNHPVYFRERRLKPKKKVDTLPEEQEKKVSANDIEPWITKPWENSSYLGVNPTLFANSSTSMISNLPYFKDMSGPVRNPILPENSDSSLISSYNNMDVSSSVYNSVHPMNPKPRMISNLPYSNMNRPGPTCSSYDPETMHNVYMPTNNTIYENNYGENLRYKGMSSNSYMSNCAGNQRNEILMNTMRDSSGLFVLPSNKGLIRNYPPSRKGLLGDYPGCPHSFKKNFVRFSREDLRFGNNRASLEYSKPFGNNSLSSESHLKGSRNQSGQRDGNTME</sequence>
<gene>
    <name evidence="2" type="ORF">TNCV_4563571</name>
</gene>
<feature type="region of interest" description="Disordered" evidence="1">
    <location>
        <begin position="361"/>
        <end position="390"/>
    </location>
</feature>